<evidence type="ECO:0000313" key="4">
    <source>
        <dbReference type="Proteomes" id="UP000678545"/>
    </source>
</evidence>
<dbReference type="PANTHER" id="PTHR37533:SF2">
    <property type="entry name" value="FLAGELLAR HOOK-LENGTH CONTROL PROTEIN"/>
    <property type="match status" value="1"/>
</dbReference>
<dbReference type="PANTHER" id="PTHR37533">
    <property type="entry name" value="FLAGELLAR HOOK-LENGTH CONTROL PROTEIN"/>
    <property type="match status" value="1"/>
</dbReference>
<dbReference type="EMBL" id="JAGSPJ010000001">
    <property type="protein sequence ID" value="MBR7798945.1"/>
    <property type="molecule type" value="Genomic_DNA"/>
</dbReference>
<evidence type="ECO:0000259" key="2">
    <source>
        <dbReference type="Pfam" id="PF02120"/>
    </source>
</evidence>
<keyword evidence="3" id="KW-0966">Cell projection</keyword>
<keyword evidence="4" id="KW-1185">Reference proteome</keyword>
<feature type="domain" description="Flagellar hook-length control protein-like C-terminal" evidence="2">
    <location>
        <begin position="370"/>
        <end position="452"/>
    </location>
</feature>
<reference evidence="3" key="1">
    <citation type="submission" date="2021-04" db="EMBL/GenBank/DDBJ databases">
        <title>novel species isolated from subtropical streams in China.</title>
        <authorList>
            <person name="Lu H."/>
        </authorList>
    </citation>
    <scope>NUCLEOTIDE SEQUENCE</scope>
    <source>
        <strain evidence="3">FT137W</strain>
    </source>
</reference>
<organism evidence="3 4">
    <name type="scientific">Undibacterium fentianense</name>
    <dbReference type="NCBI Taxonomy" id="2828728"/>
    <lineage>
        <taxon>Bacteria</taxon>
        <taxon>Pseudomonadati</taxon>
        <taxon>Pseudomonadota</taxon>
        <taxon>Betaproteobacteria</taxon>
        <taxon>Burkholderiales</taxon>
        <taxon>Oxalobacteraceae</taxon>
        <taxon>Undibacterium</taxon>
    </lineage>
</organism>
<dbReference type="RefSeq" id="WP_212674062.1">
    <property type="nucleotide sequence ID" value="NZ_JAGSPJ010000001.1"/>
</dbReference>
<evidence type="ECO:0000256" key="1">
    <source>
        <dbReference type="SAM" id="MobiDB-lite"/>
    </source>
</evidence>
<dbReference type="Proteomes" id="UP000678545">
    <property type="component" value="Unassembled WGS sequence"/>
</dbReference>
<feature type="compositionally biased region" description="Polar residues" evidence="1">
    <location>
        <begin position="49"/>
        <end position="80"/>
    </location>
</feature>
<dbReference type="AlphaFoldDB" id="A0A941IFD9"/>
<accession>A0A941IFD9</accession>
<gene>
    <name evidence="3" type="ORF">KDM90_02945</name>
</gene>
<dbReference type="Gene3D" id="3.30.750.140">
    <property type="match status" value="1"/>
</dbReference>
<sequence length="499" mass="53602">MPNSHTITPILPIIAAAKTTPTSPELRSGNSFNQVLKNEYANKAKKSGNESPKSPTPAQTKVNASTSPTTNKISTETSNSDNRDSIQQDDQEKDETVSVNLADPATLLSLVNRLTIVARNDASPIDENSGKEPDLIASDSLVGDASMGLPVTSTDDNVTTTANADVQDSEMTFSSFMEKLPKNIDPAGYRNQIDTSKSELTETNPSSEKSTLTSLVAQDLLSSPAPMTSELKSLLSNQSLTNQATVDIDERVAPDDIELPLKLSPQTDNTLTDTENVRIEPSQNKGVDITPQDSFRNQLNAKFEQEHLAEANTQRINSNETFNVSTQNRAEAMVPAPSLQSNIETLSSLPSTEHIGPRVGSKAWDQAIGQKIVWMVAGGEQSAQLSLNPPDLGPLQVVLSISDNFVDASFVSSHLDVREAIESAVPKLREMMDNAGISLSGFSVSAESPQSGQGFQSDSSQRTQFQSSQRADNASEIEMPITTPARATGRELGLVDTFV</sequence>
<protein>
    <submittedName>
        <fullName evidence="3">Flagellar hook-length control protein FliK</fullName>
    </submittedName>
</protein>
<feature type="region of interest" description="Disordered" evidence="1">
    <location>
        <begin position="443"/>
        <end position="485"/>
    </location>
</feature>
<evidence type="ECO:0000313" key="3">
    <source>
        <dbReference type="EMBL" id="MBR7798945.1"/>
    </source>
</evidence>
<dbReference type="InterPro" id="IPR052563">
    <property type="entry name" value="FliK"/>
</dbReference>
<keyword evidence="3" id="KW-0282">Flagellum</keyword>
<feature type="region of interest" description="Disordered" evidence="1">
    <location>
        <begin position="20"/>
        <end position="98"/>
    </location>
</feature>
<name>A0A941IFD9_9BURK</name>
<feature type="compositionally biased region" description="Low complexity" evidence="1">
    <location>
        <begin position="448"/>
        <end position="470"/>
    </location>
</feature>
<keyword evidence="3" id="KW-0969">Cilium</keyword>
<comment type="caution">
    <text evidence="3">The sequence shown here is derived from an EMBL/GenBank/DDBJ whole genome shotgun (WGS) entry which is preliminary data.</text>
</comment>
<dbReference type="CDD" id="cd17470">
    <property type="entry name" value="T3SS_Flik_C"/>
    <property type="match status" value="1"/>
</dbReference>
<dbReference type="InterPro" id="IPR038610">
    <property type="entry name" value="FliK-like_C_sf"/>
</dbReference>
<dbReference type="Pfam" id="PF02120">
    <property type="entry name" value="Flg_hook"/>
    <property type="match status" value="1"/>
</dbReference>
<dbReference type="InterPro" id="IPR021136">
    <property type="entry name" value="Flagellar_hook_control-like_C"/>
</dbReference>
<proteinExistence type="predicted"/>